<dbReference type="EMBL" id="WJMX01000017">
    <property type="protein sequence ID" value="MRH80903.1"/>
    <property type="molecule type" value="Genomic_DNA"/>
</dbReference>
<evidence type="ECO:0000313" key="7">
    <source>
        <dbReference type="Proteomes" id="UP000470878"/>
    </source>
</evidence>
<dbReference type="Proteomes" id="UP000470878">
    <property type="component" value="Unassembled WGS sequence"/>
</dbReference>
<dbReference type="GO" id="GO:0000156">
    <property type="term" value="F:phosphorelay response regulator activity"/>
    <property type="evidence" value="ECO:0007669"/>
    <property type="project" value="InterPro"/>
</dbReference>
<proteinExistence type="predicted"/>
<comment type="caution">
    <text evidence="6">The sequence shown here is derived from an EMBL/GenBank/DDBJ whole genome shotgun (WGS) entry which is preliminary data.</text>
</comment>
<evidence type="ECO:0000256" key="3">
    <source>
        <dbReference type="ARBA" id="ARBA00023159"/>
    </source>
</evidence>
<organism evidence="6 7">
    <name type="scientific">Limosilactobacillus reuteri</name>
    <name type="common">Lactobacillus reuteri</name>
    <dbReference type="NCBI Taxonomy" id="1598"/>
    <lineage>
        <taxon>Bacteria</taxon>
        <taxon>Bacillati</taxon>
        <taxon>Bacillota</taxon>
        <taxon>Bacilli</taxon>
        <taxon>Lactobacillales</taxon>
        <taxon>Lactobacillaceae</taxon>
        <taxon>Limosilactobacillus</taxon>
    </lineage>
</organism>
<accession>A0A7X2G5A9</accession>
<protein>
    <submittedName>
        <fullName evidence="6">Response regulator</fullName>
    </submittedName>
</protein>
<dbReference type="PANTHER" id="PTHR37299:SF3">
    <property type="entry name" value="STAGE 0 SPORULATION PROTEIN A HOMOLOG"/>
    <property type="match status" value="1"/>
</dbReference>
<dbReference type="SMART" id="SM00850">
    <property type="entry name" value="LytTR"/>
    <property type="match status" value="1"/>
</dbReference>
<evidence type="ECO:0000313" key="6">
    <source>
        <dbReference type="EMBL" id="MRH80903.1"/>
    </source>
</evidence>
<dbReference type="InterPro" id="IPR046947">
    <property type="entry name" value="LytR-like"/>
</dbReference>
<evidence type="ECO:0000256" key="4">
    <source>
        <dbReference type="ARBA" id="ARBA00037164"/>
    </source>
</evidence>
<keyword evidence="3" id="KW-0010">Activator</keyword>
<dbReference type="InterPro" id="IPR001789">
    <property type="entry name" value="Sig_transdc_resp-reg_receiver"/>
</dbReference>
<dbReference type="AlphaFoldDB" id="A0A7X2G5A9"/>
<dbReference type="PROSITE" id="PS50930">
    <property type="entry name" value="HTH_LYTTR"/>
    <property type="match status" value="1"/>
</dbReference>
<comment type="function">
    <text evidence="4">Required for high-level post-exponential phase expression of a series of secreted proteins.</text>
</comment>
<dbReference type="Gene3D" id="3.40.50.2300">
    <property type="match status" value="1"/>
</dbReference>
<evidence type="ECO:0000256" key="1">
    <source>
        <dbReference type="ARBA" id="ARBA00022490"/>
    </source>
</evidence>
<dbReference type="RefSeq" id="WP_153703510.1">
    <property type="nucleotide sequence ID" value="NZ_WJMX01000017.1"/>
</dbReference>
<dbReference type="InterPro" id="IPR007492">
    <property type="entry name" value="LytTR_DNA-bd_dom"/>
</dbReference>
<reference evidence="6 7" key="1">
    <citation type="submission" date="2019-11" db="EMBL/GenBank/DDBJ databases">
        <title>Draft genome sequence of 12 host-associated Lactobacillus reuteri rodent strains.</title>
        <authorList>
            <person name="Zhang S."/>
            <person name="Ozcam M."/>
            <person name="Van Pijkeren J.P."/>
        </authorList>
    </citation>
    <scope>NUCLEOTIDE SEQUENCE [LARGE SCALE GENOMIC DNA]</scope>
    <source>
        <strain evidence="6 7">CR</strain>
    </source>
</reference>
<dbReference type="Pfam" id="PF00072">
    <property type="entry name" value="Response_reg"/>
    <property type="match status" value="1"/>
</dbReference>
<dbReference type="Pfam" id="PF04397">
    <property type="entry name" value="LytTR"/>
    <property type="match status" value="1"/>
</dbReference>
<keyword evidence="2" id="KW-0902">Two-component regulatory system</keyword>
<sequence>MLNIITLEDHLEEQRMLTNVIHNIQNKLHIRNINIQTFNNLRDLNRNLLFPSPDNIYILDLEINGDLKAGLKVSKLIRENDDLASIIFLTVHEDLLYTTYKYQVEALDFINKNYHTIEEDLTRDFRKILSKQATNRDEIITIKSNNLYTRIPTRKILFFQSSPTSTRQSLMYTIDNRQINVNSSLKELEETFPKLFRPQRSYLINLNNIQDVNIKKKEIHFLNSQLIVPISRLKLHKLISILDSQNINW</sequence>
<dbReference type="InterPro" id="IPR011006">
    <property type="entry name" value="CheY-like_superfamily"/>
</dbReference>
<feature type="domain" description="HTH LytTR-type" evidence="5">
    <location>
        <begin position="140"/>
        <end position="244"/>
    </location>
</feature>
<gene>
    <name evidence="6" type="ORF">GIX77_09030</name>
</gene>
<dbReference type="GO" id="GO:0003677">
    <property type="term" value="F:DNA binding"/>
    <property type="evidence" value="ECO:0007669"/>
    <property type="project" value="InterPro"/>
</dbReference>
<keyword evidence="1" id="KW-0963">Cytoplasm</keyword>
<dbReference type="Gene3D" id="2.40.50.1020">
    <property type="entry name" value="LytTr DNA-binding domain"/>
    <property type="match status" value="1"/>
</dbReference>
<evidence type="ECO:0000256" key="2">
    <source>
        <dbReference type="ARBA" id="ARBA00023012"/>
    </source>
</evidence>
<evidence type="ECO:0000259" key="5">
    <source>
        <dbReference type="PROSITE" id="PS50930"/>
    </source>
</evidence>
<name>A0A7X2G5A9_LIMRT</name>
<dbReference type="PANTHER" id="PTHR37299">
    <property type="entry name" value="TRANSCRIPTIONAL REGULATOR-RELATED"/>
    <property type="match status" value="1"/>
</dbReference>
<dbReference type="SUPFAM" id="SSF52172">
    <property type="entry name" value="CheY-like"/>
    <property type="match status" value="1"/>
</dbReference>